<dbReference type="Gene3D" id="2.40.10.220">
    <property type="entry name" value="predicted glycosyltransferase like domains"/>
    <property type="match status" value="1"/>
</dbReference>
<keyword evidence="3" id="KW-1185">Reference proteome</keyword>
<evidence type="ECO:0000313" key="3">
    <source>
        <dbReference type="Proteomes" id="UP001560296"/>
    </source>
</evidence>
<dbReference type="SUPFAM" id="SSF141371">
    <property type="entry name" value="PilZ domain-like"/>
    <property type="match status" value="1"/>
</dbReference>
<name>A0ABV3YVI1_9PSED</name>
<dbReference type="RefSeq" id="WP_369288309.1">
    <property type="nucleotide sequence ID" value="NZ_JBFTEG010000011.1"/>
</dbReference>
<proteinExistence type="predicted"/>
<dbReference type="InterPro" id="IPR009875">
    <property type="entry name" value="PilZ_domain"/>
</dbReference>
<sequence length="99" mass="11036">MSQSDHDYSEKRDYIRMRLEAPVTLHHDGREIPALCLDLSSTGMQLEAECMLSIGDKVMVHIASDHNELKGLDAHAEVVRIRDLGNGRQALGLAINSMH</sequence>
<feature type="domain" description="PilZ" evidence="1">
    <location>
        <begin position="10"/>
        <end position="97"/>
    </location>
</feature>
<protein>
    <submittedName>
        <fullName evidence="2">PilZ domain-containing protein</fullName>
    </submittedName>
</protein>
<reference evidence="2 3" key="1">
    <citation type="submission" date="2024-07" db="EMBL/GenBank/DDBJ databases">
        <authorList>
            <person name="Li M."/>
        </authorList>
    </citation>
    <scope>NUCLEOTIDE SEQUENCE [LARGE SCALE GENOMIC DNA]</scope>
    <source>
        <strain evidence="2 3">25A3E</strain>
    </source>
</reference>
<evidence type="ECO:0000259" key="1">
    <source>
        <dbReference type="Pfam" id="PF07238"/>
    </source>
</evidence>
<evidence type="ECO:0000313" key="2">
    <source>
        <dbReference type="EMBL" id="MEX6503355.1"/>
    </source>
</evidence>
<dbReference type="Proteomes" id="UP001560296">
    <property type="component" value="Unassembled WGS sequence"/>
</dbReference>
<comment type="caution">
    <text evidence="2">The sequence shown here is derived from an EMBL/GenBank/DDBJ whole genome shotgun (WGS) entry which is preliminary data.</text>
</comment>
<gene>
    <name evidence="2" type="ORF">AB5S05_14935</name>
</gene>
<accession>A0ABV3YVI1</accession>
<dbReference type="EMBL" id="JBFTEG010000011">
    <property type="protein sequence ID" value="MEX6503355.1"/>
    <property type="molecule type" value="Genomic_DNA"/>
</dbReference>
<organism evidence="2 3">
    <name type="scientific">Pseudomonas zhanjiangensis</name>
    <dbReference type="NCBI Taxonomy" id="3239015"/>
    <lineage>
        <taxon>Bacteria</taxon>
        <taxon>Pseudomonadati</taxon>
        <taxon>Pseudomonadota</taxon>
        <taxon>Gammaproteobacteria</taxon>
        <taxon>Pseudomonadales</taxon>
        <taxon>Pseudomonadaceae</taxon>
        <taxon>Pseudomonas</taxon>
    </lineage>
</organism>
<dbReference type="Pfam" id="PF07238">
    <property type="entry name" value="PilZ"/>
    <property type="match status" value="1"/>
</dbReference>